<organism evidence="1 2">
    <name type="scientific">Cupriavidus lacunae</name>
    <dbReference type="NCBI Taxonomy" id="2666307"/>
    <lineage>
        <taxon>Bacteria</taxon>
        <taxon>Pseudomonadati</taxon>
        <taxon>Pseudomonadota</taxon>
        <taxon>Betaproteobacteria</taxon>
        <taxon>Burkholderiales</taxon>
        <taxon>Burkholderiaceae</taxon>
        <taxon>Cupriavidus</taxon>
    </lineage>
</organism>
<gene>
    <name evidence="1" type="ORF">DN412_39375</name>
</gene>
<name>A0A370NHG7_9BURK</name>
<dbReference type="RefSeq" id="WP_133303164.1">
    <property type="nucleotide sequence ID" value="NZ_QKWJ01000120.1"/>
</dbReference>
<dbReference type="EMBL" id="QKWJ01000120">
    <property type="protein sequence ID" value="RDK05020.1"/>
    <property type="molecule type" value="Genomic_DNA"/>
</dbReference>
<reference evidence="2" key="1">
    <citation type="submission" date="2018-06" db="EMBL/GenBank/DDBJ databases">
        <authorList>
            <person name="Feng T."/>
            <person name="Jeon C.O."/>
        </authorList>
    </citation>
    <scope>NUCLEOTIDE SEQUENCE [LARGE SCALE GENOMIC DNA]</scope>
    <source>
        <strain evidence="2">S23</strain>
    </source>
</reference>
<evidence type="ECO:0000313" key="1">
    <source>
        <dbReference type="EMBL" id="RDK05020.1"/>
    </source>
</evidence>
<keyword evidence="2" id="KW-1185">Reference proteome</keyword>
<evidence type="ECO:0000313" key="2">
    <source>
        <dbReference type="Proteomes" id="UP000255165"/>
    </source>
</evidence>
<protein>
    <submittedName>
        <fullName evidence="1">Uncharacterized protein</fullName>
    </submittedName>
</protein>
<proteinExistence type="predicted"/>
<sequence length="64" mass="6872">MKDLDNFLLIEGGGARSNAALLPGVFQRMAYHAGLTLKYTVMRLSPRLGLVQAEIWGPSGAGQL</sequence>
<comment type="caution">
    <text evidence="1">The sequence shown here is derived from an EMBL/GenBank/DDBJ whole genome shotgun (WGS) entry which is preliminary data.</text>
</comment>
<accession>A0A370NHG7</accession>
<dbReference type="Proteomes" id="UP000255165">
    <property type="component" value="Unassembled WGS sequence"/>
</dbReference>
<dbReference type="AlphaFoldDB" id="A0A370NHG7"/>